<keyword evidence="9" id="KW-1133">Transmembrane helix</keyword>
<dbReference type="STRING" id="303698.A0A1V6SZQ7"/>
<evidence type="ECO:0000313" key="10">
    <source>
        <dbReference type="EMBL" id="OQE19585.1"/>
    </source>
</evidence>
<comment type="similarity">
    <text evidence="1 7">Belongs to the glycosyl hydrolase 43 family.</text>
</comment>
<feature type="region of interest" description="Disordered" evidence="8">
    <location>
        <begin position="430"/>
        <end position="451"/>
    </location>
</feature>
<keyword evidence="9" id="KW-0812">Transmembrane</keyword>
<dbReference type="CDD" id="cd08999">
    <property type="entry name" value="GH43_ABN-like"/>
    <property type="match status" value="1"/>
</dbReference>
<dbReference type="GO" id="GO:0004553">
    <property type="term" value="F:hydrolase activity, hydrolyzing O-glycosyl compounds"/>
    <property type="evidence" value="ECO:0007669"/>
    <property type="project" value="InterPro"/>
</dbReference>
<feature type="compositionally biased region" description="Low complexity" evidence="8">
    <location>
        <begin position="430"/>
        <end position="439"/>
    </location>
</feature>
<dbReference type="Pfam" id="PF04616">
    <property type="entry name" value="Glyco_hydro_43"/>
    <property type="match status" value="1"/>
</dbReference>
<feature type="transmembrane region" description="Helical" evidence="9">
    <location>
        <begin position="66"/>
        <end position="90"/>
    </location>
</feature>
<evidence type="ECO:0000256" key="7">
    <source>
        <dbReference type="RuleBase" id="RU361187"/>
    </source>
</evidence>
<dbReference type="InterPro" id="IPR006710">
    <property type="entry name" value="Glyco_hydro_43"/>
</dbReference>
<dbReference type="PANTHER" id="PTHR42812">
    <property type="entry name" value="BETA-XYLOSIDASE"/>
    <property type="match status" value="1"/>
</dbReference>
<evidence type="ECO:0000256" key="1">
    <source>
        <dbReference type="ARBA" id="ARBA00009865"/>
    </source>
</evidence>
<keyword evidence="2" id="KW-0732">Signal</keyword>
<feature type="site" description="Important for catalytic activity, responsible for pKa modulation of the active site Glu and correct orientation of both the proton donor and substrate" evidence="6">
    <location>
        <position position="251"/>
    </location>
</feature>
<dbReference type="OrthoDB" id="3879658at2759"/>
<keyword evidence="3 7" id="KW-0378">Hydrolase</keyword>
<accession>A0A1V6SZQ7</accession>
<evidence type="ECO:0000256" key="8">
    <source>
        <dbReference type="SAM" id="MobiDB-lite"/>
    </source>
</evidence>
<comment type="caution">
    <text evidence="10">The sequence shown here is derived from an EMBL/GenBank/DDBJ whole genome shotgun (WGS) entry which is preliminary data.</text>
</comment>
<feature type="compositionally biased region" description="Polar residues" evidence="8">
    <location>
        <begin position="1"/>
        <end position="19"/>
    </location>
</feature>
<protein>
    <submittedName>
        <fullName evidence="10">Uncharacterized protein</fullName>
    </submittedName>
</protein>
<dbReference type="PANTHER" id="PTHR42812:SF5">
    <property type="entry name" value="ENDO-ARABINASE"/>
    <property type="match status" value="1"/>
</dbReference>
<feature type="active site" description="Proton acceptor" evidence="5">
    <location>
        <position position="130"/>
    </location>
</feature>
<sequence>MSDLSTTGQPNAHGTSATDDPQPREHLPDSDGSQADQDPKQEEGIDGEQVNKKKGFFARPWSRKQIGILSALLFPGLGLVALIIALPIIYTRRNHPDDGDSYQLYHSNHDDPSYKIRANHPIFAVHNFPDPGLLEHNGTWYAYGTNPKKHDPNTIHIPVATSTNFVTWTLHHDYDAMPTLGGWERSVNHWAPDVIRRDDGKFVIYYSGQTKNFKTHHCIGAAVSKDTDPLGPYIPLNESLACPHKFGGAIDPSPFKDADGKLYVVYKGDGNSVGSGGYCGNTRKPRRPVPLILQELKSDGITKIGEPKIILDIDDTDGPLIEAPDIIRSKDGTYYLFFSSHCFTSLGYNVKYAHAKSVTGPYTRADRPLLQTTDFGLEAPGGATISKDGTKMVFHAKCGGWRCMYVSGIDIRSGNNTVVLSALEYRVSGDNSTNGTGSSVLPRGGRMIDRA</sequence>
<evidence type="ECO:0000256" key="6">
    <source>
        <dbReference type="PIRSR" id="PIRSR606710-2"/>
    </source>
</evidence>
<dbReference type="Gene3D" id="2.115.10.20">
    <property type="entry name" value="Glycosyl hydrolase domain, family 43"/>
    <property type="match status" value="1"/>
</dbReference>
<dbReference type="EMBL" id="MLKD01000015">
    <property type="protein sequence ID" value="OQE19585.1"/>
    <property type="molecule type" value="Genomic_DNA"/>
</dbReference>
<dbReference type="GO" id="GO:0005975">
    <property type="term" value="P:carbohydrate metabolic process"/>
    <property type="evidence" value="ECO:0007669"/>
    <property type="project" value="InterPro"/>
</dbReference>
<organism evidence="10 11">
    <name type="scientific">Penicillium steckii</name>
    <dbReference type="NCBI Taxonomy" id="303698"/>
    <lineage>
        <taxon>Eukaryota</taxon>
        <taxon>Fungi</taxon>
        <taxon>Dikarya</taxon>
        <taxon>Ascomycota</taxon>
        <taxon>Pezizomycotina</taxon>
        <taxon>Eurotiomycetes</taxon>
        <taxon>Eurotiomycetidae</taxon>
        <taxon>Eurotiales</taxon>
        <taxon>Aspergillaceae</taxon>
        <taxon>Penicillium</taxon>
    </lineage>
</organism>
<evidence type="ECO:0000256" key="3">
    <source>
        <dbReference type="ARBA" id="ARBA00022801"/>
    </source>
</evidence>
<name>A0A1V6SZQ7_9EURO</name>
<evidence type="ECO:0000313" key="11">
    <source>
        <dbReference type="Proteomes" id="UP000191285"/>
    </source>
</evidence>
<reference evidence="11" key="1">
    <citation type="journal article" date="2017" name="Nat. Microbiol.">
        <title>Global analysis of biosynthetic gene clusters reveals vast potential of secondary metabolite production in Penicillium species.</title>
        <authorList>
            <person name="Nielsen J.C."/>
            <person name="Grijseels S."/>
            <person name="Prigent S."/>
            <person name="Ji B."/>
            <person name="Dainat J."/>
            <person name="Nielsen K.F."/>
            <person name="Frisvad J.C."/>
            <person name="Workman M."/>
            <person name="Nielsen J."/>
        </authorList>
    </citation>
    <scope>NUCLEOTIDE SEQUENCE [LARGE SCALE GENOMIC DNA]</scope>
    <source>
        <strain evidence="11">IBT 24891</strain>
    </source>
</reference>
<evidence type="ECO:0000256" key="4">
    <source>
        <dbReference type="ARBA" id="ARBA00023295"/>
    </source>
</evidence>
<proteinExistence type="inferred from homology"/>
<dbReference type="InterPro" id="IPR023296">
    <property type="entry name" value="Glyco_hydro_beta-prop_sf"/>
</dbReference>
<dbReference type="Proteomes" id="UP000191285">
    <property type="component" value="Unassembled WGS sequence"/>
</dbReference>
<feature type="active site" description="Proton donor" evidence="5">
    <location>
        <position position="322"/>
    </location>
</feature>
<gene>
    <name evidence="10" type="ORF">PENSTE_c015G08069</name>
</gene>
<keyword evidence="4 7" id="KW-0326">Glycosidase</keyword>
<dbReference type="SUPFAM" id="SSF75005">
    <property type="entry name" value="Arabinanase/levansucrase/invertase"/>
    <property type="match status" value="1"/>
</dbReference>
<dbReference type="AlphaFoldDB" id="A0A1V6SZQ7"/>
<evidence type="ECO:0000256" key="9">
    <source>
        <dbReference type="SAM" id="Phobius"/>
    </source>
</evidence>
<evidence type="ECO:0000256" key="2">
    <source>
        <dbReference type="ARBA" id="ARBA00022729"/>
    </source>
</evidence>
<evidence type="ECO:0000256" key="5">
    <source>
        <dbReference type="PIRSR" id="PIRSR606710-1"/>
    </source>
</evidence>
<keyword evidence="9" id="KW-0472">Membrane</keyword>
<dbReference type="InterPro" id="IPR051795">
    <property type="entry name" value="Glycosyl_Hydrlase_43"/>
</dbReference>
<feature type="region of interest" description="Disordered" evidence="8">
    <location>
        <begin position="1"/>
        <end position="51"/>
    </location>
</feature>
<keyword evidence="11" id="KW-1185">Reference proteome</keyword>